<evidence type="ECO:0000313" key="5">
    <source>
        <dbReference type="Proteomes" id="UP000480804"/>
    </source>
</evidence>
<dbReference type="Gene3D" id="3.30.450.180">
    <property type="match status" value="1"/>
</dbReference>
<dbReference type="Pfam" id="PF17765">
    <property type="entry name" value="MLTR_LBD"/>
    <property type="match status" value="1"/>
</dbReference>
<keyword evidence="5" id="KW-1185">Reference proteome</keyword>
<evidence type="ECO:0000313" key="3">
    <source>
        <dbReference type="EMBL" id="GFH79099.1"/>
    </source>
</evidence>
<evidence type="ECO:0000313" key="6">
    <source>
        <dbReference type="Proteomes" id="UP000660975"/>
    </source>
</evidence>
<sequence>MPSQRAAPPRTPARPPRDASGPALGTEVPWQDVHRATCTRPGSRRDRGGTAPAVRAGGRAEELRDLLLDRSEEFASLWSAHGIDVLRVDPKRLRHPELGVLTLQCQVLLDPEQNQTLLVYTAAPGSADDEKLRLLPVLGARPVGT</sequence>
<dbReference type="InterPro" id="IPR041413">
    <property type="entry name" value="MLTR_LBD"/>
</dbReference>
<protein>
    <recommendedName>
        <fullName evidence="2">MmyB-like transcription regulator ligand binding domain-containing protein</fullName>
    </recommendedName>
</protein>
<dbReference type="Proteomes" id="UP000660975">
    <property type="component" value="Unassembled WGS sequence"/>
</dbReference>
<dbReference type="PANTHER" id="PTHR35010">
    <property type="entry name" value="BLL4672 PROTEIN-RELATED"/>
    <property type="match status" value="1"/>
</dbReference>
<gene>
    <name evidence="4" type="ORF">GCM10010227_06500</name>
    <name evidence="3" type="ORF">Sgou_37690</name>
</gene>
<accession>A0A8H9HCD9</accession>
<feature type="region of interest" description="Disordered" evidence="1">
    <location>
        <begin position="1"/>
        <end position="57"/>
    </location>
</feature>
<dbReference type="AlphaFoldDB" id="A0A8H9HCD9"/>
<feature type="domain" description="MmyB-like transcription regulator ligand binding" evidence="2">
    <location>
        <begin position="58"/>
        <end position="135"/>
    </location>
</feature>
<reference evidence="3 5" key="2">
    <citation type="submission" date="2020-02" db="EMBL/GenBank/DDBJ databases">
        <title>Whole genome shotgun sequence of Streptomyces gougerotii NBRC 13043.</title>
        <authorList>
            <person name="Ichikawa N."/>
            <person name="Komaki H."/>
            <person name="Tamura T."/>
        </authorList>
    </citation>
    <scope>NUCLEOTIDE SEQUENCE [LARGE SCALE GENOMIC DNA]</scope>
    <source>
        <strain evidence="3 5">NBRC 13043</strain>
    </source>
</reference>
<reference evidence="4" key="3">
    <citation type="submission" date="2020-09" db="EMBL/GenBank/DDBJ databases">
        <authorList>
            <person name="Sun Q."/>
            <person name="Ohkuma M."/>
        </authorList>
    </citation>
    <scope>NUCLEOTIDE SEQUENCE</scope>
    <source>
        <strain evidence="4">JCM 4136</strain>
    </source>
</reference>
<dbReference type="EMBL" id="BMSC01000001">
    <property type="protein sequence ID" value="GGU55848.1"/>
    <property type="molecule type" value="Genomic_DNA"/>
</dbReference>
<dbReference type="Proteomes" id="UP000480804">
    <property type="component" value="Unassembled WGS sequence"/>
</dbReference>
<proteinExistence type="predicted"/>
<organism evidence="4 6">
    <name type="scientific">Streptomyces gougerotii</name>
    <dbReference type="NCBI Taxonomy" id="53448"/>
    <lineage>
        <taxon>Bacteria</taxon>
        <taxon>Bacillati</taxon>
        <taxon>Actinomycetota</taxon>
        <taxon>Actinomycetes</taxon>
        <taxon>Kitasatosporales</taxon>
        <taxon>Streptomycetaceae</taxon>
        <taxon>Streptomyces</taxon>
        <taxon>Streptomyces diastaticus group</taxon>
    </lineage>
</organism>
<comment type="caution">
    <text evidence="4">The sequence shown here is derived from an EMBL/GenBank/DDBJ whole genome shotgun (WGS) entry which is preliminary data.</text>
</comment>
<evidence type="ECO:0000256" key="1">
    <source>
        <dbReference type="SAM" id="MobiDB-lite"/>
    </source>
</evidence>
<evidence type="ECO:0000259" key="2">
    <source>
        <dbReference type="Pfam" id="PF17765"/>
    </source>
</evidence>
<dbReference type="EMBL" id="BLLO01000020">
    <property type="protein sequence ID" value="GFH79099.1"/>
    <property type="molecule type" value="Genomic_DNA"/>
</dbReference>
<name>A0A8H9HCD9_9ACTN</name>
<reference evidence="4" key="1">
    <citation type="journal article" date="2014" name="Int. J. Syst. Evol. Microbiol.">
        <title>Complete genome sequence of Corynebacterium casei LMG S-19264T (=DSM 44701T), isolated from a smear-ripened cheese.</title>
        <authorList>
            <consortium name="US DOE Joint Genome Institute (JGI-PGF)"/>
            <person name="Walter F."/>
            <person name="Albersmeier A."/>
            <person name="Kalinowski J."/>
            <person name="Ruckert C."/>
        </authorList>
    </citation>
    <scope>NUCLEOTIDE SEQUENCE</scope>
    <source>
        <strain evidence="4">JCM 4136</strain>
    </source>
</reference>
<evidence type="ECO:0000313" key="4">
    <source>
        <dbReference type="EMBL" id="GGU55848.1"/>
    </source>
</evidence>
<dbReference type="PANTHER" id="PTHR35010:SF2">
    <property type="entry name" value="BLL4672 PROTEIN"/>
    <property type="match status" value="1"/>
</dbReference>